<gene>
    <name evidence="2" type="ORF">ACFFH7_23775</name>
</gene>
<dbReference type="PANTHER" id="PTHR47691">
    <property type="entry name" value="REGULATOR-RELATED"/>
    <property type="match status" value="1"/>
</dbReference>
<dbReference type="Gene3D" id="3.40.50.300">
    <property type="entry name" value="P-loop containing nucleotide triphosphate hydrolases"/>
    <property type="match status" value="1"/>
</dbReference>
<dbReference type="SMART" id="SM00028">
    <property type="entry name" value="TPR"/>
    <property type="match status" value="4"/>
</dbReference>
<dbReference type="InterPro" id="IPR027417">
    <property type="entry name" value="P-loop_NTPase"/>
</dbReference>
<dbReference type="PRINTS" id="PR00364">
    <property type="entry name" value="DISEASERSIST"/>
</dbReference>
<evidence type="ECO:0000313" key="2">
    <source>
        <dbReference type="EMBL" id="MFC0544547.1"/>
    </source>
</evidence>
<dbReference type="EMBL" id="JBHLUD010000007">
    <property type="protein sequence ID" value="MFC0544547.1"/>
    <property type="molecule type" value="Genomic_DNA"/>
</dbReference>
<dbReference type="Proteomes" id="UP001589810">
    <property type="component" value="Unassembled WGS sequence"/>
</dbReference>
<feature type="domain" description="ORC1/DEAH AAA+ ATPase" evidence="1">
    <location>
        <begin position="2"/>
        <end position="94"/>
    </location>
</feature>
<dbReference type="Pfam" id="PF13401">
    <property type="entry name" value="AAA_22"/>
    <property type="match status" value="1"/>
</dbReference>
<dbReference type="Gene3D" id="1.25.40.10">
    <property type="entry name" value="Tetratricopeptide repeat domain"/>
    <property type="match status" value="2"/>
</dbReference>
<dbReference type="InterPro" id="IPR011990">
    <property type="entry name" value="TPR-like_helical_dom_sf"/>
</dbReference>
<dbReference type="SUPFAM" id="SSF52540">
    <property type="entry name" value="P-loop containing nucleoside triphosphate hydrolases"/>
    <property type="match status" value="1"/>
</dbReference>
<dbReference type="RefSeq" id="WP_337960641.1">
    <property type="nucleotide sequence ID" value="NZ_CP097263.1"/>
</dbReference>
<proteinExistence type="predicted"/>
<protein>
    <submittedName>
        <fullName evidence="2">AAA family ATPase</fullName>
    </submittedName>
</protein>
<accession>A0ABV6MWK0</accession>
<dbReference type="InterPro" id="IPR049945">
    <property type="entry name" value="AAA_22"/>
</dbReference>
<reference evidence="2 3" key="1">
    <citation type="submission" date="2024-09" db="EMBL/GenBank/DDBJ databases">
        <authorList>
            <person name="Sun Q."/>
            <person name="Mori K."/>
        </authorList>
    </citation>
    <scope>NUCLEOTIDE SEQUENCE [LARGE SCALE GENOMIC DNA]</scope>
    <source>
        <strain evidence="2 3">TBRC 1432</strain>
    </source>
</reference>
<organism evidence="2 3">
    <name type="scientific">Kutzneria chonburiensis</name>
    <dbReference type="NCBI Taxonomy" id="1483604"/>
    <lineage>
        <taxon>Bacteria</taxon>
        <taxon>Bacillati</taxon>
        <taxon>Actinomycetota</taxon>
        <taxon>Actinomycetes</taxon>
        <taxon>Pseudonocardiales</taxon>
        <taxon>Pseudonocardiaceae</taxon>
        <taxon>Kutzneria</taxon>
    </lineage>
</organism>
<dbReference type="InterPro" id="IPR019734">
    <property type="entry name" value="TPR_rpt"/>
</dbReference>
<name>A0ABV6MWK0_9PSEU</name>
<evidence type="ECO:0000259" key="1">
    <source>
        <dbReference type="Pfam" id="PF13401"/>
    </source>
</evidence>
<keyword evidence="3" id="KW-1185">Reference proteome</keyword>
<comment type="caution">
    <text evidence="2">The sequence shown here is derived from an EMBL/GenBank/DDBJ whole genome shotgun (WGS) entry which is preliminary data.</text>
</comment>
<evidence type="ECO:0000313" key="3">
    <source>
        <dbReference type="Proteomes" id="UP001589810"/>
    </source>
</evidence>
<sequence>MAVVSGPPGMGKTTLAIRSAHALKTDFPDGQLFVNLRGYDLRQPLATTQVLAMFLRALGVPADQIPPDEPGLVSRYRAECAGRRLLVVLDNASSAAQVHPLLLDSPSAAHLITSRDLLRELTDPLQLDVLPAADSLALLGPDITSAAPEAAAEVTELCGHLPLALRIVVGNLPDHSPASIAAYATELRGQRRIDALEILDEEKTGVRTAFDLSYAALDAPARRLFTLLSVVPGQDFTPALAAAIGDIPVSEATAQLTRLATANLLHEHVPDRFQFHDLIRAYAANKSESDESPQAVDSASERMLDHYLHSVDNGTSHLGRSMPRLPCPPPPPSARPLEFENVQLALQWFTEEISNLVSVAQFAATFHTGWHGWQLTNALLFYFHTRVGPQHDWTAVARAGIAAAECDGHTTGLAEAHRVLAISLRPWLNAGWDIDDLGAQALSHLTKSIALYREAQDAHGIPNTISNYAIVLHDLGRMMECIGYFREAVQEAVTLGSKRAEITARANLASALGEVGRLSESTDMHLSTLDAARRIGHHATETRILMSLGDMAFWSGAVDKAIAYFTNALKMATSLSLDNMRYNIQAQLIWSRTIKTLALTDDDRTILDHIAADVDSIDALAAVAGAYLDSGDLDAAGSLLERLAANIQKKRPQYYDSVVLCDLARARLLTGDLAAAESTASTALTISRAIPSLVSVGRSLTTLATIAMRKGDRQQAEAAAIEALTVHRETGHRPGEAETLALLGDLCDDDEYRRQAAELYAEMGISPRGR</sequence>
<dbReference type="SUPFAM" id="SSF48452">
    <property type="entry name" value="TPR-like"/>
    <property type="match status" value="2"/>
</dbReference>
<dbReference type="PANTHER" id="PTHR47691:SF3">
    <property type="entry name" value="HTH-TYPE TRANSCRIPTIONAL REGULATOR RV0890C-RELATED"/>
    <property type="match status" value="1"/>
</dbReference>